<dbReference type="Proteomes" id="UP000039324">
    <property type="component" value="Unassembled WGS sequence"/>
</dbReference>
<feature type="region of interest" description="Disordered" evidence="5">
    <location>
        <begin position="178"/>
        <end position="202"/>
    </location>
</feature>
<protein>
    <recommendedName>
        <fullName evidence="3">4a-hydroxytetrahydrobiopterin dehydratase</fullName>
        <ecNumber evidence="3">4.2.1.96</ecNumber>
    </recommendedName>
</protein>
<dbReference type="InterPro" id="IPR036428">
    <property type="entry name" value="PCD_sf"/>
</dbReference>
<evidence type="ECO:0000313" key="6">
    <source>
        <dbReference type="EMBL" id="CEP01876.1"/>
    </source>
</evidence>
<keyword evidence="4" id="KW-0456">Lyase</keyword>
<comment type="catalytic activity">
    <reaction evidence="1">
        <text>(4aS,6R)-4a-hydroxy-L-erythro-5,6,7,8-tetrahydrobiopterin = (6R)-L-erythro-6,7-dihydrobiopterin + H2O</text>
        <dbReference type="Rhea" id="RHEA:11920"/>
        <dbReference type="ChEBI" id="CHEBI:15377"/>
        <dbReference type="ChEBI" id="CHEBI:15642"/>
        <dbReference type="ChEBI" id="CHEBI:43120"/>
        <dbReference type="EC" id="4.2.1.96"/>
    </reaction>
</comment>
<organism evidence="6 7">
    <name type="scientific">Plasmodiophora brassicae</name>
    <name type="common">Clubroot disease agent</name>
    <dbReference type="NCBI Taxonomy" id="37360"/>
    <lineage>
        <taxon>Eukaryota</taxon>
        <taxon>Sar</taxon>
        <taxon>Rhizaria</taxon>
        <taxon>Endomyxa</taxon>
        <taxon>Phytomyxea</taxon>
        <taxon>Plasmodiophorida</taxon>
        <taxon>Plasmodiophoridae</taxon>
        <taxon>Plasmodiophora</taxon>
    </lineage>
</organism>
<dbReference type="Gene3D" id="3.30.1360.20">
    <property type="entry name" value="Transcriptional coactivator/pterin dehydratase"/>
    <property type="match status" value="1"/>
</dbReference>
<evidence type="ECO:0000313" key="7">
    <source>
        <dbReference type="Proteomes" id="UP000039324"/>
    </source>
</evidence>
<dbReference type="EC" id="4.2.1.96" evidence="3"/>
<dbReference type="OrthoDB" id="277398at2759"/>
<dbReference type="GO" id="GO:0008124">
    <property type="term" value="F:4-alpha-hydroxytetrahydrobiopterin dehydratase activity"/>
    <property type="evidence" value="ECO:0007669"/>
    <property type="project" value="UniProtKB-EC"/>
</dbReference>
<reference evidence="6 7" key="1">
    <citation type="submission" date="2015-02" db="EMBL/GenBank/DDBJ databases">
        <authorList>
            <person name="Chooi Y.-H."/>
        </authorList>
    </citation>
    <scope>NUCLEOTIDE SEQUENCE [LARGE SCALE GENOMIC DNA]</scope>
    <source>
        <strain evidence="6">E3</strain>
    </source>
</reference>
<keyword evidence="7" id="KW-1185">Reference proteome</keyword>
<dbReference type="SUPFAM" id="SSF55248">
    <property type="entry name" value="PCD-like"/>
    <property type="match status" value="1"/>
</dbReference>
<comment type="similarity">
    <text evidence="2">Belongs to the pterin-4-alpha-carbinolamine dehydratase family.</text>
</comment>
<name>A0A0G4J3M1_PLABS</name>
<evidence type="ECO:0000256" key="4">
    <source>
        <dbReference type="ARBA" id="ARBA00023239"/>
    </source>
</evidence>
<sequence>MVVAVTVTPFREASVEPRLQWLFRGALRRLACRVSVHLHVVSGIRRLSTIDEKLGTAAKFRLGACDPFEQGGSCLPPKFVAMLHKSVKEWKVNKESTKLTRTFTLASVDLLNAFAAKIYKIGENLDHPPHSVVLRSSELAAEVTLYTPKLEGLSYRDFQMALMIPYLGELKGKSCGPACDPVSSTSTSGPTESSQPTTSPAP</sequence>
<dbReference type="Pfam" id="PF01329">
    <property type="entry name" value="Pterin_4a"/>
    <property type="match status" value="1"/>
</dbReference>
<dbReference type="AlphaFoldDB" id="A0A0G4J3M1"/>
<accession>A0A0G4J3M1</accession>
<feature type="compositionally biased region" description="Low complexity" evidence="5">
    <location>
        <begin position="181"/>
        <end position="202"/>
    </location>
</feature>
<proteinExistence type="inferred from homology"/>
<evidence type="ECO:0000256" key="2">
    <source>
        <dbReference type="ARBA" id="ARBA00006472"/>
    </source>
</evidence>
<gene>
    <name evidence="6" type="ORF">PBRA_008819</name>
</gene>
<evidence type="ECO:0000256" key="5">
    <source>
        <dbReference type="SAM" id="MobiDB-lite"/>
    </source>
</evidence>
<dbReference type="GO" id="GO:0006729">
    <property type="term" value="P:tetrahydrobiopterin biosynthetic process"/>
    <property type="evidence" value="ECO:0007669"/>
    <property type="project" value="InterPro"/>
</dbReference>
<dbReference type="EMBL" id="CDSF01000120">
    <property type="protein sequence ID" value="CEP01876.1"/>
    <property type="molecule type" value="Genomic_DNA"/>
</dbReference>
<evidence type="ECO:0000256" key="1">
    <source>
        <dbReference type="ARBA" id="ARBA00001554"/>
    </source>
</evidence>
<dbReference type="InterPro" id="IPR001533">
    <property type="entry name" value="Pterin_deHydtase"/>
</dbReference>
<evidence type="ECO:0000256" key="3">
    <source>
        <dbReference type="ARBA" id="ARBA00013252"/>
    </source>
</evidence>